<reference evidence="3" key="1">
    <citation type="submission" date="2017-02" db="EMBL/GenBank/DDBJ databases">
        <authorList>
            <person name="Varghese N."/>
            <person name="Submissions S."/>
        </authorList>
    </citation>
    <scope>NUCLEOTIDE SEQUENCE [LARGE SCALE GENOMIC DNA]</scope>
    <source>
        <strain evidence="3">DSM 15739</strain>
    </source>
</reference>
<dbReference type="STRING" id="1121925.SAMN02746011_01638"/>
<proteinExistence type="predicted"/>
<dbReference type="Proteomes" id="UP000189941">
    <property type="component" value="Unassembled WGS sequence"/>
</dbReference>
<keyword evidence="3" id="KW-1185">Reference proteome</keyword>
<dbReference type="InterPro" id="IPR025889">
    <property type="entry name" value="GSP17M-like_dom"/>
</dbReference>
<evidence type="ECO:0000259" key="1">
    <source>
        <dbReference type="Pfam" id="PF11181"/>
    </source>
</evidence>
<dbReference type="OrthoDB" id="2139597at2"/>
<feature type="domain" description="General stress protein 17M-like" evidence="1">
    <location>
        <begin position="6"/>
        <end position="89"/>
    </location>
</feature>
<protein>
    <submittedName>
        <fullName evidence="2">Heat induced stress protein YflT</fullName>
    </submittedName>
</protein>
<dbReference type="RefSeq" id="WP_078756342.1">
    <property type="nucleotide sequence ID" value="NZ_FUWO01000016.1"/>
</dbReference>
<name>A0A1T4N412_9LACT</name>
<evidence type="ECO:0000313" key="2">
    <source>
        <dbReference type="EMBL" id="SJZ74100.1"/>
    </source>
</evidence>
<dbReference type="EMBL" id="FUWO01000016">
    <property type="protein sequence ID" value="SJZ74100.1"/>
    <property type="molecule type" value="Genomic_DNA"/>
</dbReference>
<organism evidence="2 3">
    <name type="scientific">Globicatella sulfidifaciens DSM 15739</name>
    <dbReference type="NCBI Taxonomy" id="1121925"/>
    <lineage>
        <taxon>Bacteria</taxon>
        <taxon>Bacillati</taxon>
        <taxon>Bacillota</taxon>
        <taxon>Bacilli</taxon>
        <taxon>Lactobacillales</taxon>
        <taxon>Aerococcaceae</taxon>
        <taxon>Globicatella</taxon>
    </lineage>
</organism>
<dbReference type="Pfam" id="PF11181">
    <property type="entry name" value="YflT"/>
    <property type="match status" value="1"/>
</dbReference>
<sequence length="116" mass="13281">MAKFIYDSFNTFEEAEIAVEELIKSGVYQGDITIVINSQYVKEDVSRSGAMIHEADILDEDSSWWDAVVSFFSPELQVDEEHSEEFENYKELVLKGAILVLVEDFYLPNDASDEEN</sequence>
<evidence type="ECO:0000313" key="3">
    <source>
        <dbReference type="Proteomes" id="UP000189941"/>
    </source>
</evidence>
<gene>
    <name evidence="2" type="ORF">SAMN02746011_01638</name>
</gene>
<accession>A0A1T4N412</accession>
<dbReference type="AlphaFoldDB" id="A0A1T4N412"/>